<evidence type="ECO:0000313" key="3">
    <source>
        <dbReference type="EMBL" id="GJJ13908.1"/>
    </source>
</evidence>
<proteinExistence type="predicted"/>
<feature type="transmembrane region" description="Helical" evidence="1">
    <location>
        <begin position="313"/>
        <end position="332"/>
    </location>
</feature>
<accession>A0AAV5AK92</accession>
<dbReference type="InterPro" id="IPR036609">
    <property type="entry name" value="LCCL_sf"/>
</dbReference>
<protein>
    <recommendedName>
        <fullName evidence="2">LCCL domain-containing protein</fullName>
    </recommendedName>
</protein>
<dbReference type="EMBL" id="BPWL01000009">
    <property type="protein sequence ID" value="GJJ13908.1"/>
    <property type="molecule type" value="Genomic_DNA"/>
</dbReference>
<dbReference type="PANTHER" id="PTHR31331:SF1">
    <property type="entry name" value="CYSTEINE RICH SECRETORY PROTEIN LCCL DOMAIN CONTAINING 2"/>
    <property type="match status" value="1"/>
</dbReference>
<dbReference type="SUPFAM" id="SSF69848">
    <property type="entry name" value="LCCL domain"/>
    <property type="match status" value="1"/>
</dbReference>
<feature type="transmembrane region" description="Helical" evidence="1">
    <location>
        <begin position="465"/>
        <end position="485"/>
    </location>
</feature>
<gene>
    <name evidence="3" type="ORF">Clacol_008165</name>
</gene>
<dbReference type="InterPro" id="IPR051957">
    <property type="entry name" value="CRISP-LCCL_domain"/>
</dbReference>
<dbReference type="Proteomes" id="UP001050691">
    <property type="component" value="Unassembled WGS sequence"/>
</dbReference>
<keyword evidence="1" id="KW-0472">Membrane</keyword>
<feature type="transmembrane region" description="Helical" evidence="1">
    <location>
        <begin position="140"/>
        <end position="161"/>
    </location>
</feature>
<sequence length="861" mass="96253">MSGRTAVNNLKMDSSSSSQSITLESLGSHKDSYVQQELADSDSPLAVEPALLSPFQRERWYTRRLRYYSSRYPKIYAFLLKCILYLRGPRPSRLLEPPTPFLDFELSHPFFRRFRFLDASLSIPIESTFIAKTRFLNRTWLMFIFAVAYIISLSFVVRAQWYTIPAESFITCTSTYWVQNDGCGLNGDLCTPFSNSSFDFRCPAQCKAVILQNPRAVGDELVDFVPLVVGGGNSGNTSFPGSYRGDSFICAAAVHAGLIDDNKGGCASVSLVGTQGPFESIAANGLVSAAFPSFFPLSLQFKPTNVLHHCNDLRNGALAFNILCSVIIFLFIRPKALVLFWCMVCMGYWHIVFFSQPVGAPPEVSTAFGTFLPTLFICHAFWEIAYRHVLPFFAGIPLERALWYLGAFWPGVLFNILTDKIPIDRLLASDIEQRPGAVVALVIIVIVLTIIIVNQLRVIRKTGWLLHYVVGYIIAGLIIMVLALLPGLQFRLHHYFAAILLMPLTAFPTRLSAIYQGFVLGMFLNGAAAFGFASILQTAAELQRDGPAGTQLPTILTNSSNYNSSIPLHEQILKWDGFPQGNLDGWNGFSLLIDDVERFAGNVLNFSLAGLDASVPHFFRLAFQQDGTSGDFTKAATLFSNGTWVDPLPGPSSIVMSSVALQWSSAFNSDRETWCKGETSKTKKPEYTPQAYYNGTEKGEPVWGLDLYPLQQVQLDISRERDPLQKRINRWLRQIGRAEGHDIPFHEDDVQQMEFTGPVWQEWGTTNDWLRAIEESGHLDPDPLADQVSDPKLIADFNFVEKAAKRRKLSERDSRRLHIVFRAPTEEKIRRINEIIKVLLPMVIMESAQNGSGSSSTATSR</sequence>
<keyword evidence="1" id="KW-0812">Transmembrane</keyword>
<dbReference type="Gene3D" id="2.170.130.20">
    <property type="entry name" value="LCCL-like domain"/>
    <property type="match status" value="1"/>
</dbReference>
<feature type="transmembrane region" description="Helical" evidence="1">
    <location>
        <begin position="367"/>
        <end position="389"/>
    </location>
</feature>
<keyword evidence="1" id="KW-1133">Transmembrane helix</keyword>
<keyword evidence="4" id="KW-1185">Reference proteome</keyword>
<dbReference type="AlphaFoldDB" id="A0AAV5AK92"/>
<feature type="transmembrane region" description="Helical" evidence="1">
    <location>
        <begin position="401"/>
        <end position="417"/>
    </location>
</feature>
<comment type="caution">
    <text evidence="3">The sequence shown here is derived from an EMBL/GenBank/DDBJ whole genome shotgun (WGS) entry which is preliminary data.</text>
</comment>
<dbReference type="PANTHER" id="PTHR31331">
    <property type="entry name" value="LCCL DOMAIN PROTEIN (AFU_ORTHOLOGUE AFUA_5G08630)"/>
    <property type="match status" value="1"/>
</dbReference>
<feature type="domain" description="LCCL" evidence="2">
    <location>
        <begin position="166"/>
        <end position="288"/>
    </location>
</feature>
<feature type="transmembrane region" description="Helical" evidence="1">
    <location>
        <begin position="492"/>
        <end position="508"/>
    </location>
</feature>
<evidence type="ECO:0000256" key="1">
    <source>
        <dbReference type="SAM" id="Phobius"/>
    </source>
</evidence>
<name>A0AAV5AK92_9AGAM</name>
<evidence type="ECO:0000313" key="4">
    <source>
        <dbReference type="Proteomes" id="UP001050691"/>
    </source>
</evidence>
<organism evidence="3 4">
    <name type="scientific">Clathrus columnatus</name>
    <dbReference type="NCBI Taxonomy" id="1419009"/>
    <lineage>
        <taxon>Eukaryota</taxon>
        <taxon>Fungi</taxon>
        <taxon>Dikarya</taxon>
        <taxon>Basidiomycota</taxon>
        <taxon>Agaricomycotina</taxon>
        <taxon>Agaricomycetes</taxon>
        <taxon>Phallomycetidae</taxon>
        <taxon>Phallales</taxon>
        <taxon>Clathraceae</taxon>
        <taxon>Clathrus</taxon>
    </lineage>
</organism>
<feature type="transmembrane region" description="Helical" evidence="1">
    <location>
        <begin position="338"/>
        <end position="355"/>
    </location>
</feature>
<dbReference type="Pfam" id="PF03815">
    <property type="entry name" value="LCCL"/>
    <property type="match status" value="1"/>
</dbReference>
<feature type="transmembrane region" description="Helical" evidence="1">
    <location>
        <begin position="514"/>
        <end position="536"/>
    </location>
</feature>
<feature type="transmembrane region" description="Helical" evidence="1">
    <location>
        <begin position="438"/>
        <end position="459"/>
    </location>
</feature>
<evidence type="ECO:0000259" key="2">
    <source>
        <dbReference type="PROSITE" id="PS50820"/>
    </source>
</evidence>
<reference evidence="3" key="1">
    <citation type="submission" date="2021-10" db="EMBL/GenBank/DDBJ databases">
        <title>De novo Genome Assembly of Clathrus columnatus (Basidiomycota, Fungi) Using Illumina and Nanopore Sequence Data.</title>
        <authorList>
            <person name="Ogiso-Tanaka E."/>
            <person name="Itagaki H."/>
            <person name="Hosoya T."/>
            <person name="Hosaka K."/>
        </authorList>
    </citation>
    <scope>NUCLEOTIDE SEQUENCE</scope>
    <source>
        <strain evidence="3">MO-923</strain>
    </source>
</reference>
<dbReference type="PROSITE" id="PS50820">
    <property type="entry name" value="LCCL"/>
    <property type="match status" value="1"/>
</dbReference>
<dbReference type="InterPro" id="IPR004043">
    <property type="entry name" value="LCCL"/>
</dbReference>